<sequence length="232" mass="26556">MYNSGKKPQQRRLKEEPMTPPCRSSPKSLPLANMEAVIIRIQKLLTDFEEQATNSSKAFCKCALTLIGLKKGTFNPFEEETLSVGTGNLKLMDDAMALETGRILEAHFDGLLKGERKLQSIVASLDPDLTRLATTCDLIEREHNRMPCESQRLVYWCNLQVLTSELRTVHKRMLLLLKERKHCLEQLPILCANSKFNQVRQMSQYWRNSTLTLNSSHVRTMLTHCSQLCSLF</sequence>
<reference evidence="2 3" key="1">
    <citation type="submission" date="2024-11" db="EMBL/GenBank/DDBJ databases">
        <title>Adaptive evolution of stress response genes in parasites aligns with host niche diversity.</title>
        <authorList>
            <person name="Hahn C."/>
            <person name="Resl P."/>
        </authorList>
    </citation>
    <scope>NUCLEOTIDE SEQUENCE [LARGE SCALE GENOMIC DNA]</scope>
    <source>
        <strain evidence="2">EGGRZ-B1_66</strain>
        <tissue evidence="2">Body</tissue>
    </source>
</reference>
<comment type="caution">
    <text evidence="2">The sequence shown here is derived from an EMBL/GenBank/DDBJ whole genome shotgun (WGS) entry which is preliminary data.</text>
</comment>
<protein>
    <submittedName>
        <fullName evidence="2">Uncharacterized protein</fullName>
    </submittedName>
</protein>
<evidence type="ECO:0000313" key="3">
    <source>
        <dbReference type="Proteomes" id="UP001626550"/>
    </source>
</evidence>
<accession>A0ABD2QKX9</accession>
<evidence type="ECO:0000256" key="1">
    <source>
        <dbReference type="SAM" id="MobiDB-lite"/>
    </source>
</evidence>
<dbReference type="AlphaFoldDB" id="A0ABD2QKX9"/>
<name>A0ABD2QKX9_9PLAT</name>
<dbReference type="EMBL" id="JBJKFK010000069">
    <property type="protein sequence ID" value="KAL3320200.1"/>
    <property type="molecule type" value="Genomic_DNA"/>
</dbReference>
<feature type="region of interest" description="Disordered" evidence="1">
    <location>
        <begin position="1"/>
        <end position="28"/>
    </location>
</feature>
<dbReference type="Proteomes" id="UP001626550">
    <property type="component" value="Unassembled WGS sequence"/>
</dbReference>
<keyword evidence="3" id="KW-1185">Reference proteome</keyword>
<gene>
    <name evidence="2" type="ORF">Ciccas_001114</name>
</gene>
<organism evidence="2 3">
    <name type="scientific">Cichlidogyrus casuarinus</name>
    <dbReference type="NCBI Taxonomy" id="1844966"/>
    <lineage>
        <taxon>Eukaryota</taxon>
        <taxon>Metazoa</taxon>
        <taxon>Spiralia</taxon>
        <taxon>Lophotrochozoa</taxon>
        <taxon>Platyhelminthes</taxon>
        <taxon>Monogenea</taxon>
        <taxon>Monopisthocotylea</taxon>
        <taxon>Dactylogyridea</taxon>
        <taxon>Ancyrocephalidae</taxon>
        <taxon>Cichlidogyrus</taxon>
    </lineage>
</organism>
<proteinExistence type="predicted"/>
<evidence type="ECO:0000313" key="2">
    <source>
        <dbReference type="EMBL" id="KAL3320200.1"/>
    </source>
</evidence>